<dbReference type="PANTHER" id="PTHR32305:SF15">
    <property type="entry name" value="PROTEIN RHSA-RELATED"/>
    <property type="match status" value="1"/>
</dbReference>
<dbReference type="Pfam" id="PF03527">
    <property type="entry name" value="RHS"/>
    <property type="match status" value="1"/>
</dbReference>
<evidence type="ECO:0000259" key="1">
    <source>
        <dbReference type="Pfam" id="PF03527"/>
    </source>
</evidence>
<organism evidence="2">
    <name type="scientific">Faucicola osloensis</name>
    <name type="common">Moraxella osloensis</name>
    <dbReference type="NCBI Taxonomy" id="34062"/>
    <lineage>
        <taxon>Bacteria</taxon>
        <taxon>Pseudomonadati</taxon>
        <taxon>Pseudomonadota</taxon>
        <taxon>Gammaproteobacteria</taxon>
        <taxon>Moraxellales</taxon>
        <taxon>Moraxellaceae</taxon>
        <taxon>Faucicola</taxon>
    </lineage>
</organism>
<dbReference type="EMBL" id="CP047227">
    <property type="protein sequence ID" value="QHG10792.1"/>
    <property type="molecule type" value="Genomic_DNA"/>
</dbReference>
<geneLocation type="plasmid" evidence="2">
    <name>p1</name>
</geneLocation>
<dbReference type="InterPro" id="IPR050708">
    <property type="entry name" value="T6SS_VgrG/RHS"/>
</dbReference>
<dbReference type="InterPro" id="IPR022385">
    <property type="entry name" value="Rhs_assc_core"/>
</dbReference>
<evidence type="ECO:0000313" key="2">
    <source>
        <dbReference type="EMBL" id="QHG10792.1"/>
    </source>
</evidence>
<feature type="domain" description="RHS protein conserved region" evidence="1">
    <location>
        <begin position="17"/>
        <end position="48"/>
    </location>
</feature>
<name>A0A6P1KJA5_FAUOS</name>
<dbReference type="AlphaFoldDB" id="A0A6P1KJA5"/>
<dbReference type="NCBIfam" id="TIGR03696">
    <property type="entry name" value="Rhs_assc_core"/>
    <property type="match status" value="1"/>
</dbReference>
<gene>
    <name evidence="2" type="ORF">GSF12_12450</name>
</gene>
<dbReference type="PANTHER" id="PTHR32305">
    <property type="match status" value="1"/>
</dbReference>
<keyword evidence="2" id="KW-0614">Plasmid</keyword>
<accession>A0A6P1KJA5</accession>
<reference evidence="2" key="1">
    <citation type="journal article" date="2020" name="Microbiol. Resour. Announc.">
        <title>Complete Genome Sequence of Moraxella osloensis Strain YV1, Isolated from an Australian Wastewater Treatment Plant.</title>
        <authorList>
            <person name="Batinovic S."/>
            <person name="Rice D.T.F."/>
            <person name="Seviour R.J."/>
            <person name="Petrovski S."/>
        </authorList>
    </citation>
    <scope>NUCLEOTIDE SEQUENCE</scope>
    <source>
        <strain evidence="2">YV1</strain>
    </source>
</reference>
<proteinExistence type="predicted"/>
<dbReference type="Gene3D" id="2.180.10.10">
    <property type="entry name" value="RHS repeat-associated core"/>
    <property type="match status" value="1"/>
</dbReference>
<sequence length="259" mass="29589">MVINQRIADKSQPILKIYHYHCNHLGTPQELSDEKGDVIWLSYDRAWGGSFDSLYKQQFVDNFAVKENELQPFKFQGQSLDIETGLHYNRFRYYDSDVGMFVSRDPIGLLGGDNVFSYAPNPIQWIDPLGLKSTTKTNNGKCPSINFLAKDSVTSRWVTTLTGKHPDEVETYLINQGFTKHITNQNSPKLSHIQFHRRTKAGSLLVLDYNPVGALHGVPYWKVFKNDILQGRIAPNGFGKYDKIKEPLYINKSIVNRCS</sequence>
<dbReference type="InterPro" id="IPR001826">
    <property type="entry name" value="RHS"/>
</dbReference>
<protein>
    <recommendedName>
        <fullName evidence="1">RHS protein conserved region domain-containing protein</fullName>
    </recommendedName>
</protein>